<dbReference type="AlphaFoldDB" id="A0A2S5ZAI2"/>
<dbReference type="OrthoDB" id="5497412at2"/>
<dbReference type="EMBL" id="PSSX01000007">
    <property type="protein sequence ID" value="PPI84202.1"/>
    <property type="molecule type" value="Genomic_DNA"/>
</dbReference>
<reference evidence="2 3" key="1">
    <citation type="submission" date="2018-01" db="EMBL/GenBank/DDBJ databases">
        <title>Complete genome sequences of the type strains of Marinobacter flavimaris and Marinobacter maroccanus.</title>
        <authorList>
            <person name="Palau M."/>
            <person name="Boujida N."/>
            <person name="Manresa A."/>
            <person name="Minana-Galbis D."/>
        </authorList>
    </citation>
    <scope>NUCLEOTIDE SEQUENCE [LARGE SCALE GENOMIC DNA]</scope>
    <source>
        <strain evidence="2 3">N4</strain>
    </source>
</reference>
<sequence>MNDLMSAAPGLLDDLYENTTRPEHWPLFLEKIAHLFHADTATLRLTDLNDPVIHHSFSTGFNQTINEFYESEGVVRDTFREALASSPLGKAIESTAVISDREFENSTHYQTVFRPNGNFYAMGAQFERQNGQALHIGIHRPRRRGHFCRHELNALELFSPHLRRVTRLSHLFADLNQALDDAHHALDQLPFGVWHMDANLRIRWMNSTAEEALAAHTYGLGVRSNRLRAFSGSGSGSLPTMAGRLIENLSLIETLKLGETGACLVMMQSRRSGSEFHIGRSVAQGILCFLLDPGRPARLNQSQLAIMYQLTPAECRLATLLVSGLDVNEASALLQISRHTGRTQLKSIMRKTGVRRQASLQRILLLCADTLRSPDD</sequence>
<protein>
    <recommendedName>
        <fullName evidence="1">HTH luxR-type domain-containing protein</fullName>
    </recommendedName>
</protein>
<name>A0A2S5ZAI2_9GAMM</name>
<dbReference type="GO" id="GO:0006355">
    <property type="term" value="P:regulation of DNA-templated transcription"/>
    <property type="evidence" value="ECO:0007669"/>
    <property type="project" value="InterPro"/>
</dbReference>
<feature type="domain" description="HTH luxR-type" evidence="1">
    <location>
        <begin position="307"/>
        <end position="364"/>
    </location>
</feature>
<organism evidence="2 3">
    <name type="scientific">Marinobacter maroccanus</name>
    <dbReference type="NCBI Taxonomy" id="2055143"/>
    <lineage>
        <taxon>Bacteria</taxon>
        <taxon>Pseudomonadati</taxon>
        <taxon>Pseudomonadota</taxon>
        <taxon>Gammaproteobacteria</taxon>
        <taxon>Pseudomonadales</taxon>
        <taxon>Marinobacteraceae</taxon>
        <taxon>Marinobacter</taxon>
    </lineage>
</organism>
<evidence type="ECO:0000313" key="3">
    <source>
        <dbReference type="Proteomes" id="UP000239917"/>
    </source>
</evidence>
<accession>A0A2S5ZAI2</accession>
<dbReference type="SUPFAM" id="SSF46894">
    <property type="entry name" value="C-terminal effector domain of the bipartite response regulators"/>
    <property type="match status" value="1"/>
</dbReference>
<evidence type="ECO:0000259" key="1">
    <source>
        <dbReference type="SMART" id="SM00421"/>
    </source>
</evidence>
<gene>
    <name evidence="2" type="ORF">KEHDKFFH_09730</name>
</gene>
<evidence type="ECO:0000313" key="2">
    <source>
        <dbReference type="EMBL" id="PPI84202.1"/>
    </source>
</evidence>
<comment type="caution">
    <text evidence="2">The sequence shown here is derived from an EMBL/GenBank/DDBJ whole genome shotgun (WGS) entry which is preliminary data.</text>
</comment>
<proteinExistence type="predicted"/>
<keyword evidence="3" id="KW-1185">Reference proteome</keyword>
<dbReference type="GO" id="GO:0003677">
    <property type="term" value="F:DNA binding"/>
    <property type="evidence" value="ECO:0007669"/>
    <property type="project" value="InterPro"/>
</dbReference>
<dbReference type="SMART" id="SM00421">
    <property type="entry name" value="HTH_LUXR"/>
    <property type="match status" value="1"/>
</dbReference>
<dbReference type="RefSeq" id="WP_104321747.1">
    <property type="nucleotide sequence ID" value="NZ_PSSX01000007.1"/>
</dbReference>
<dbReference type="Proteomes" id="UP000239917">
    <property type="component" value="Unassembled WGS sequence"/>
</dbReference>
<dbReference type="InterPro" id="IPR016032">
    <property type="entry name" value="Sig_transdc_resp-reg_C-effctor"/>
</dbReference>
<dbReference type="InterPro" id="IPR036388">
    <property type="entry name" value="WH-like_DNA-bd_sf"/>
</dbReference>
<dbReference type="Gene3D" id="1.10.10.10">
    <property type="entry name" value="Winged helix-like DNA-binding domain superfamily/Winged helix DNA-binding domain"/>
    <property type="match status" value="1"/>
</dbReference>
<dbReference type="InterPro" id="IPR000792">
    <property type="entry name" value="Tscrpt_reg_LuxR_C"/>
</dbReference>